<name>A0A3A6QEK8_9VIBR</name>
<accession>A0A3A6QEK8</accession>
<dbReference type="Proteomes" id="UP000273252">
    <property type="component" value="Unassembled WGS sequence"/>
</dbReference>
<dbReference type="OrthoDB" id="6402397at2"/>
<dbReference type="RefSeq" id="WP_120033796.1">
    <property type="nucleotide sequence ID" value="NZ_QVMU01000020.1"/>
</dbReference>
<evidence type="ECO:0000256" key="1">
    <source>
        <dbReference type="SAM" id="SignalP"/>
    </source>
</evidence>
<evidence type="ECO:0000313" key="2">
    <source>
        <dbReference type="EMBL" id="RJX68444.1"/>
    </source>
</evidence>
<organism evidence="2 3">
    <name type="scientific">Vibrio sinensis</name>
    <dbReference type="NCBI Taxonomy" id="2302434"/>
    <lineage>
        <taxon>Bacteria</taxon>
        <taxon>Pseudomonadati</taxon>
        <taxon>Pseudomonadota</taxon>
        <taxon>Gammaproteobacteria</taxon>
        <taxon>Vibrionales</taxon>
        <taxon>Vibrionaceae</taxon>
        <taxon>Vibrio</taxon>
    </lineage>
</organism>
<proteinExistence type="predicted"/>
<keyword evidence="1" id="KW-0732">Signal</keyword>
<feature type="chain" id="PRO_5017471691" description="Lipoprotein" evidence="1">
    <location>
        <begin position="22"/>
        <end position="167"/>
    </location>
</feature>
<protein>
    <recommendedName>
        <fullName evidence="4">Lipoprotein</fullName>
    </recommendedName>
</protein>
<dbReference type="AlphaFoldDB" id="A0A3A6QEK8"/>
<sequence>MMRFITLALMTFLILGCAPLAPENSGVTVDVYPVRYEMSLMLNKKKMKAAQQEWQRFSKQHQDLLLTQSVTFFYANSTGKNKAIDWRNALIKRGAERDNVFLEEKKDLNKFDMRVQILSYKTVTPICNPMIVGHFQKQPMGCAVNSNLWHSMTHPQDALGSTNQLQD</sequence>
<keyword evidence="3" id="KW-1185">Reference proteome</keyword>
<dbReference type="PROSITE" id="PS51257">
    <property type="entry name" value="PROKAR_LIPOPROTEIN"/>
    <property type="match status" value="1"/>
</dbReference>
<comment type="caution">
    <text evidence="2">The sequence shown here is derived from an EMBL/GenBank/DDBJ whole genome shotgun (WGS) entry which is preliminary data.</text>
</comment>
<dbReference type="EMBL" id="QVMU01000020">
    <property type="protein sequence ID" value="RJX68444.1"/>
    <property type="molecule type" value="Genomic_DNA"/>
</dbReference>
<evidence type="ECO:0008006" key="4">
    <source>
        <dbReference type="Google" id="ProtNLM"/>
    </source>
</evidence>
<feature type="signal peptide" evidence="1">
    <location>
        <begin position="1"/>
        <end position="21"/>
    </location>
</feature>
<reference evidence="2 3" key="1">
    <citation type="submission" date="2018-08" db="EMBL/GenBank/DDBJ databases">
        <title>Vibrio isolated from the Eastern China Marginal Seas.</title>
        <authorList>
            <person name="Li Y."/>
        </authorList>
    </citation>
    <scope>NUCLEOTIDE SEQUENCE [LARGE SCALE GENOMIC DNA]</scope>
    <source>
        <strain evidence="2 3">BEI233</strain>
    </source>
</reference>
<gene>
    <name evidence="2" type="ORF">DZ860_17275</name>
</gene>
<evidence type="ECO:0000313" key="3">
    <source>
        <dbReference type="Proteomes" id="UP000273252"/>
    </source>
</evidence>